<comment type="caution">
    <text evidence="2">The sequence shown here is derived from an EMBL/GenBank/DDBJ whole genome shotgun (WGS) entry which is preliminary data.</text>
</comment>
<reference evidence="2 3" key="1">
    <citation type="submission" date="2024-04" db="EMBL/GenBank/DDBJ databases">
        <authorList>
            <person name="Rising A."/>
            <person name="Reimegard J."/>
            <person name="Sonavane S."/>
            <person name="Akerstrom W."/>
            <person name="Nylinder S."/>
            <person name="Hedman E."/>
            <person name="Kallberg Y."/>
        </authorList>
    </citation>
    <scope>NUCLEOTIDE SEQUENCE [LARGE SCALE GENOMIC DNA]</scope>
</reference>
<accession>A0AAV2BM51</accession>
<keyword evidence="3" id="KW-1185">Reference proteome</keyword>
<dbReference type="Proteomes" id="UP001497382">
    <property type="component" value="Unassembled WGS sequence"/>
</dbReference>
<sequence length="138" mass="16155">MDPKELKSEDGIEIERILSQFRSKLRSWDLEDVWWPRIRQQQKRRGSGEETEDDLCRTVPAEYYSRHQMLRTESPNYIISPSSQNQKGAPVYTYRPGTTVIQAQKSWPSRAHDGSMEQKQASKQQDFNNSSENDGFSR</sequence>
<dbReference type="EMBL" id="CAXIEN010000398">
    <property type="protein sequence ID" value="CAL1296524.1"/>
    <property type="molecule type" value="Genomic_DNA"/>
</dbReference>
<dbReference type="AlphaFoldDB" id="A0AAV2BM51"/>
<name>A0AAV2BM51_9ARAC</name>
<organism evidence="2 3">
    <name type="scientific">Larinioides sclopetarius</name>
    <dbReference type="NCBI Taxonomy" id="280406"/>
    <lineage>
        <taxon>Eukaryota</taxon>
        <taxon>Metazoa</taxon>
        <taxon>Ecdysozoa</taxon>
        <taxon>Arthropoda</taxon>
        <taxon>Chelicerata</taxon>
        <taxon>Arachnida</taxon>
        <taxon>Araneae</taxon>
        <taxon>Araneomorphae</taxon>
        <taxon>Entelegynae</taxon>
        <taxon>Araneoidea</taxon>
        <taxon>Araneidae</taxon>
        <taxon>Larinioides</taxon>
    </lineage>
</organism>
<proteinExistence type="predicted"/>
<evidence type="ECO:0000313" key="3">
    <source>
        <dbReference type="Proteomes" id="UP001497382"/>
    </source>
</evidence>
<protein>
    <submittedName>
        <fullName evidence="2">Uncharacterized protein</fullName>
    </submittedName>
</protein>
<evidence type="ECO:0000256" key="1">
    <source>
        <dbReference type="SAM" id="MobiDB-lite"/>
    </source>
</evidence>
<feature type="compositionally biased region" description="Polar residues" evidence="1">
    <location>
        <begin position="117"/>
        <end position="138"/>
    </location>
</feature>
<feature type="region of interest" description="Disordered" evidence="1">
    <location>
        <begin position="39"/>
        <end position="58"/>
    </location>
</feature>
<feature type="region of interest" description="Disordered" evidence="1">
    <location>
        <begin position="103"/>
        <end position="138"/>
    </location>
</feature>
<evidence type="ECO:0000313" key="2">
    <source>
        <dbReference type="EMBL" id="CAL1296524.1"/>
    </source>
</evidence>
<gene>
    <name evidence="2" type="ORF">LARSCL_LOCUS19831</name>
</gene>